<dbReference type="Proteomes" id="UP000240760">
    <property type="component" value="Unassembled WGS sequence"/>
</dbReference>
<organism evidence="2 3">
    <name type="scientific">Trichoderma longibrachiatum ATCC 18648</name>
    <dbReference type="NCBI Taxonomy" id="983965"/>
    <lineage>
        <taxon>Eukaryota</taxon>
        <taxon>Fungi</taxon>
        <taxon>Dikarya</taxon>
        <taxon>Ascomycota</taxon>
        <taxon>Pezizomycotina</taxon>
        <taxon>Sordariomycetes</taxon>
        <taxon>Hypocreomycetidae</taxon>
        <taxon>Hypocreales</taxon>
        <taxon>Hypocreaceae</taxon>
        <taxon>Trichoderma</taxon>
    </lineage>
</organism>
<keyword evidence="3" id="KW-1185">Reference proteome</keyword>
<gene>
    <name evidence="2" type="ORF">M440DRAFT_178373</name>
</gene>
<evidence type="ECO:0000256" key="1">
    <source>
        <dbReference type="SAM" id="MobiDB-lite"/>
    </source>
</evidence>
<evidence type="ECO:0000313" key="3">
    <source>
        <dbReference type="Proteomes" id="UP000240760"/>
    </source>
</evidence>
<feature type="compositionally biased region" description="Low complexity" evidence="1">
    <location>
        <begin position="1"/>
        <end position="15"/>
    </location>
</feature>
<evidence type="ECO:0000313" key="2">
    <source>
        <dbReference type="EMBL" id="PTB80047.1"/>
    </source>
</evidence>
<sequence length="114" mass="12443">MTRSASSHISWARSSKPSCKASERSKPQALRQGSVNLSGLIRWLCRVKAPLPGVLELCLCLLRPYHIHIQQVCICSAQGSLVIVAFVCSAWNSISKLGSTPRSTHCRVPSVFVP</sequence>
<reference evidence="2 3" key="1">
    <citation type="submission" date="2016-07" db="EMBL/GenBank/DDBJ databases">
        <title>Multiple horizontal gene transfer events from other fungi enriched the ability of initially mycotrophic Trichoderma (Ascomycota) to feed on dead plant biomass.</title>
        <authorList>
            <consortium name="DOE Joint Genome Institute"/>
            <person name="Aerts A."/>
            <person name="Atanasova L."/>
            <person name="Chenthamara K."/>
            <person name="Zhang J."/>
            <person name="Grujic M."/>
            <person name="Henrissat B."/>
            <person name="Kuo A."/>
            <person name="Salamov A."/>
            <person name="Lipzen A."/>
            <person name="Labutti K."/>
            <person name="Barry K."/>
            <person name="Miao Y."/>
            <person name="Rahimi M.J."/>
            <person name="Shen Q."/>
            <person name="Grigoriev I.V."/>
            <person name="Kubicek C.P."/>
            <person name="Druzhinina I.S."/>
        </authorList>
    </citation>
    <scope>NUCLEOTIDE SEQUENCE [LARGE SCALE GENOMIC DNA]</scope>
    <source>
        <strain evidence="2 3">ATCC 18648</strain>
    </source>
</reference>
<proteinExistence type="predicted"/>
<accession>A0A2T4CEQ0</accession>
<dbReference type="EMBL" id="KZ679127">
    <property type="protein sequence ID" value="PTB80047.1"/>
    <property type="molecule type" value="Genomic_DNA"/>
</dbReference>
<protein>
    <submittedName>
        <fullName evidence="2">Uncharacterized protein</fullName>
    </submittedName>
</protein>
<feature type="region of interest" description="Disordered" evidence="1">
    <location>
        <begin position="1"/>
        <end position="27"/>
    </location>
</feature>
<dbReference type="AlphaFoldDB" id="A0A2T4CEQ0"/>
<name>A0A2T4CEQ0_TRILO</name>